<organism evidence="7 8">
    <name type="scientific">Nocardia africana</name>
    <dbReference type="NCBI Taxonomy" id="134964"/>
    <lineage>
        <taxon>Bacteria</taxon>
        <taxon>Bacillati</taxon>
        <taxon>Actinomycetota</taxon>
        <taxon>Actinomycetes</taxon>
        <taxon>Mycobacteriales</taxon>
        <taxon>Nocardiaceae</taxon>
        <taxon>Nocardia</taxon>
    </lineage>
</organism>
<name>A0A378WQM0_9NOCA</name>
<dbReference type="Pfam" id="PF00440">
    <property type="entry name" value="TetR_N"/>
    <property type="match status" value="1"/>
</dbReference>
<dbReference type="PRINTS" id="PR00455">
    <property type="entry name" value="HTHTETR"/>
</dbReference>
<dbReference type="Gene3D" id="1.10.357.10">
    <property type="entry name" value="Tetracycline Repressor, domain 2"/>
    <property type="match status" value="1"/>
</dbReference>
<evidence type="ECO:0000256" key="2">
    <source>
        <dbReference type="ARBA" id="ARBA00023125"/>
    </source>
</evidence>
<evidence type="ECO:0000259" key="6">
    <source>
        <dbReference type="PROSITE" id="PS50977"/>
    </source>
</evidence>
<dbReference type="InterPro" id="IPR049445">
    <property type="entry name" value="TetR_SbtR-like_C"/>
</dbReference>
<dbReference type="InterPro" id="IPR001647">
    <property type="entry name" value="HTH_TetR"/>
</dbReference>
<accession>A0A378WQM0</accession>
<dbReference type="GO" id="GO:0000976">
    <property type="term" value="F:transcription cis-regulatory region binding"/>
    <property type="evidence" value="ECO:0007669"/>
    <property type="project" value="TreeGrafter"/>
</dbReference>
<protein>
    <submittedName>
        <fullName evidence="7">Uncharacterized HTH-type transcriptional regulator TtgW</fullName>
    </submittedName>
</protein>
<evidence type="ECO:0000256" key="3">
    <source>
        <dbReference type="ARBA" id="ARBA00023163"/>
    </source>
</evidence>
<dbReference type="PROSITE" id="PS50977">
    <property type="entry name" value="HTH_TETR_2"/>
    <property type="match status" value="1"/>
</dbReference>
<evidence type="ECO:0000313" key="8">
    <source>
        <dbReference type="Proteomes" id="UP000255082"/>
    </source>
</evidence>
<dbReference type="GO" id="GO:0003700">
    <property type="term" value="F:DNA-binding transcription factor activity"/>
    <property type="evidence" value="ECO:0007669"/>
    <property type="project" value="TreeGrafter"/>
</dbReference>
<keyword evidence="2 4" id="KW-0238">DNA-binding</keyword>
<dbReference type="InterPro" id="IPR009057">
    <property type="entry name" value="Homeodomain-like_sf"/>
</dbReference>
<evidence type="ECO:0000256" key="1">
    <source>
        <dbReference type="ARBA" id="ARBA00023015"/>
    </source>
</evidence>
<dbReference type="Proteomes" id="UP000255082">
    <property type="component" value="Unassembled WGS sequence"/>
</dbReference>
<feature type="region of interest" description="Disordered" evidence="5">
    <location>
        <begin position="1"/>
        <end position="20"/>
    </location>
</feature>
<dbReference type="InterPro" id="IPR050109">
    <property type="entry name" value="HTH-type_TetR-like_transc_reg"/>
</dbReference>
<proteinExistence type="predicted"/>
<evidence type="ECO:0000256" key="4">
    <source>
        <dbReference type="PROSITE-ProRule" id="PRU00335"/>
    </source>
</evidence>
<reference evidence="7 8" key="1">
    <citation type="submission" date="2018-06" db="EMBL/GenBank/DDBJ databases">
        <authorList>
            <consortium name="Pathogen Informatics"/>
            <person name="Doyle S."/>
        </authorList>
    </citation>
    <scope>NUCLEOTIDE SEQUENCE [LARGE SCALE GENOMIC DNA]</scope>
    <source>
        <strain evidence="7 8">NCTC13184</strain>
    </source>
</reference>
<feature type="DNA-binding region" description="H-T-H motif" evidence="4">
    <location>
        <begin position="45"/>
        <end position="64"/>
    </location>
</feature>
<keyword evidence="1" id="KW-0805">Transcription regulation</keyword>
<feature type="compositionally biased region" description="Basic and acidic residues" evidence="5">
    <location>
        <begin position="8"/>
        <end position="20"/>
    </location>
</feature>
<keyword evidence="3" id="KW-0804">Transcription</keyword>
<dbReference type="Pfam" id="PF21597">
    <property type="entry name" value="TetR_C_43"/>
    <property type="match status" value="1"/>
</dbReference>
<dbReference type="PANTHER" id="PTHR30055">
    <property type="entry name" value="HTH-TYPE TRANSCRIPTIONAL REGULATOR RUTR"/>
    <property type="match status" value="1"/>
</dbReference>
<dbReference type="AlphaFoldDB" id="A0A378WQM0"/>
<sequence>MVMGVSRAPEREESAPRRRADARRNRDRILEVAEVVIAEDGAQASLRDIARRAGVGLGTLYRNFPTRDALLAELLGERFRELADHAAELADGSAPEVEALREWLWQFSIGAAAYRGLPAALLETVHDPQSPLYGECRRLQQSGSVLLDRAQRAGAVRADVDSADLFALAAAIGWIADQSDVLTPRRRHLFDVMFDGLLAR</sequence>
<gene>
    <name evidence="7" type="primary">ttgW</name>
    <name evidence="7" type="ORF">NCTC13184_02110</name>
</gene>
<evidence type="ECO:0000256" key="5">
    <source>
        <dbReference type="SAM" id="MobiDB-lite"/>
    </source>
</evidence>
<dbReference type="SUPFAM" id="SSF48498">
    <property type="entry name" value="Tetracyclin repressor-like, C-terminal domain"/>
    <property type="match status" value="1"/>
</dbReference>
<dbReference type="PANTHER" id="PTHR30055:SF234">
    <property type="entry name" value="HTH-TYPE TRANSCRIPTIONAL REGULATOR BETI"/>
    <property type="match status" value="1"/>
</dbReference>
<dbReference type="InterPro" id="IPR036271">
    <property type="entry name" value="Tet_transcr_reg_TetR-rel_C_sf"/>
</dbReference>
<feature type="domain" description="HTH tetR-type" evidence="6">
    <location>
        <begin position="23"/>
        <end position="82"/>
    </location>
</feature>
<evidence type="ECO:0000313" key="7">
    <source>
        <dbReference type="EMBL" id="SUA42751.1"/>
    </source>
</evidence>
<dbReference type="EMBL" id="UGRU01000001">
    <property type="protein sequence ID" value="SUA42751.1"/>
    <property type="molecule type" value="Genomic_DNA"/>
</dbReference>
<dbReference type="SUPFAM" id="SSF46689">
    <property type="entry name" value="Homeodomain-like"/>
    <property type="match status" value="1"/>
</dbReference>